<reference evidence="1 2" key="1">
    <citation type="journal article" date="2021" name="Elife">
        <title>Chloroplast acquisition without the gene transfer in kleptoplastic sea slugs, Plakobranchus ocellatus.</title>
        <authorList>
            <person name="Maeda T."/>
            <person name="Takahashi S."/>
            <person name="Yoshida T."/>
            <person name="Shimamura S."/>
            <person name="Takaki Y."/>
            <person name="Nagai Y."/>
            <person name="Toyoda A."/>
            <person name="Suzuki Y."/>
            <person name="Arimoto A."/>
            <person name="Ishii H."/>
            <person name="Satoh N."/>
            <person name="Nishiyama T."/>
            <person name="Hasebe M."/>
            <person name="Maruyama T."/>
            <person name="Minagawa J."/>
            <person name="Obokata J."/>
            <person name="Shigenobu S."/>
        </authorList>
    </citation>
    <scope>NUCLEOTIDE SEQUENCE [LARGE SCALE GENOMIC DNA]</scope>
</reference>
<comment type="caution">
    <text evidence="1">The sequence shown here is derived from an EMBL/GenBank/DDBJ whole genome shotgun (WGS) entry which is preliminary data.</text>
</comment>
<evidence type="ECO:0000313" key="2">
    <source>
        <dbReference type="Proteomes" id="UP000762676"/>
    </source>
</evidence>
<protein>
    <submittedName>
        <fullName evidence="1">Transposase</fullName>
    </submittedName>
</protein>
<dbReference type="AlphaFoldDB" id="A0AAV4GV62"/>
<proteinExistence type="predicted"/>
<dbReference type="Proteomes" id="UP000762676">
    <property type="component" value="Unassembled WGS sequence"/>
</dbReference>
<evidence type="ECO:0000313" key="1">
    <source>
        <dbReference type="EMBL" id="GFR89602.1"/>
    </source>
</evidence>
<dbReference type="PANTHER" id="PTHR46060">
    <property type="entry name" value="MARINER MOS1 TRANSPOSASE-LIKE PROTEIN"/>
    <property type="match status" value="1"/>
</dbReference>
<dbReference type="InterPro" id="IPR052709">
    <property type="entry name" value="Transposase-MT_Hybrid"/>
</dbReference>
<dbReference type="EMBL" id="BMAT01005247">
    <property type="protein sequence ID" value="GFR89602.1"/>
    <property type="molecule type" value="Genomic_DNA"/>
</dbReference>
<sequence>MQFYISMRCKLGESAKLIHETLQTFCGDCAFSYQTVCRWVKELNEGKESLSDCPCPGRPKSCVNKQTNASTKKDIDGDPPISVRELSDTNGLSYCTVHTIITEHFRMCPMDTPFVNG</sequence>
<name>A0AAV4GV62_9GAST</name>
<dbReference type="PANTHER" id="PTHR46060:SF1">
    <property type="entry name" value="MARINER MOS1 TRANSPOSASE-LIKE PROTEIN"/>
    <property type="match status" value="1"/>
</dbReference>
<keyword evidence="2" id="KW-1185">Reference proteome</keyword>
<gene>
    <name evidence="1" type="ORF">ElyMa_002546100</name>
</gene>
<accession>A0AAV4GV62</accession>
<organism evidence="1 2">
    <name type="scientific">Elysia marginata</name>
    <dbReference type="NCBI Taxonomy" id="1093978"/>
    <lineage>
        <taxon>Eukaryota</taxon>
        <taxon>Metazoa</taxon>
        <taxon>Spiralia</taxon>
        <taxon>Lophotrochozoa</taxon>
        <taxon>Mollusca</taxon>
        <taxon>Gastropoda</taxon>
        <taxon>Heterobranchia</taxon>
        <taxon>Euthyneura</taxon>
        <taxon>Panpulmonata</taxon>
        <taxon>Sacoglossa</taxon>
        <taxon>Placobranchoidea</taxon>
        <taxon>Plakobranchidae</taxon>
        <taxon>Elysia</taxon>
    </lineage>
</organism>